<proteinExistence type="predicted"/>
<accession>A0A1H9G2K3</accession>
<dbReference type="PANTHER" id="PTHR47089">
    <property type="entry name" value="ABC TRANSPORTER, PERMEASE PROTEIN"/>
    <property type="match status" value="1"/>
</dbReference>
<comment type="subcellular location">
    <subcellularLocation>
        <location evidence="1">Cell membrane</location>
        <topology evidence="1">Multi-pass membrane protein</topology>
    </subcellularLocation>
</comment>
<dbReference type="GO" id="GO:0005886">
    <property type="term" value="C:plasma membrane"/>
    <property type="evidence" value="ECO:0007669"/>
    <property type="project" value="UniProtKB-SubCell"/>
</dbReference>
<evidence type="ECO:0000313" key="7">
    <source>
        <dbReference type="EMBL" id="SEQ44346.1"/>
    </source>
</evidence>
<keyword evidence="2" id="KW-1003">Cell membrane</keyword>
<dbReference type="STRING" id="657014.SAMN04488092_10716"/>
<reference evidence="7 8" key="1">
    <citation type="submission" date="2016-10" db="EMBL/GenBank/DDBJ databases">
        <authorList>
            <person name="de Groot N.N."/>
        </authorList>
    </citation>
    <scope>NUCLEOTIDE SEQUENCE [LARGE SCALE GENOMIC DNA]</scope>
    <source>
        <strain evidence="7 8">DSM 22007</strain>
    </source>
</reference>
<dbReference type="PANTHER" id="PTHR47089:SF1">
    <property type="entry name" value="GUANOSINE ABC TRANSPORTER PERMEASE PROTEIN NUPP"/>
    <property type="match status" value="1"/>
</dbReference>
<dbReference type="OrthoDB" id="9809785at2"/>
<gene>
    <name evidence="7" type="ORF">SAMN04488092_10716</name>
</gene>
<evidence type="ECO:0000313" key="8">
    <source>
        <dbReference type="Proteomes" id="UP000198634"/>
    </source>
</evidence>
<keyword evidence="7" id="KW-0762">Sugar transport</keyword>
<feature type="transmembrane region" description="Helical" evidence="6">
    <location>
        <begin position="210"/>
        <end position="231"/>
    </location>
</feature>
<dbReference type="CDD" id="cd06580">
    <property type="entry name" value="TM_PBP1_transp_TpRbsC_like"/>
    <property type="match status" value="1"/>
</dbReference>
<keyword evidence="7" id="KW-0813">Transport</keyword>
<evidence type="ECO:0000256" key="2">
    <source>
        <dbReference type="ARBA" id="ARBA00022475"/>
    </source>
</evidence>
<keyword evidence="8" id="KW-1185">Reference proteome</keyword>
<dbReference type="GO" id="GO:0022857">
    <property type="term" value="F:transmembrane transporter activity"/>
    <property type="evidence" value="ECO:0007669"/>
    <property type="project" value="InterPro"/>
</dbReference>
<dbReference type="RefSeq" id="WP_090269942.1">
    <property type="nucleotide sequence ID" value="NZ_FOEP01000007.1"/>
</dbReference>
<evidence type="ECO:0000256" key="1">
    <source>
        <dbReference type="ARBA" id="ARBA00004651"/>
    </source>
</evidence>
<sequence>MTNETTDRVVKAKLIGRTDFEDMILVPVIAVVAALLLGALTMLLTNVDLATIVRSYVALAVGSFGSLNALSETLTAATPLVLAGLGLALGFRAGLFNIGAEGQILMGGMAAVIFGFSFAGLPSAILLPLSLLAGVLGGALYASIAGWLRATTGAHEVILTIMLNSIAYRLVDFMLSMPAIQKAGRADPISKPVPEAAELPRLLTWIDPNLRVHAGVFLMLAAVIVVYWVLFKSKLGFEFRASGKNPEAARFAGMRSGLIIVSAMAAAGGLAGLAGANQVLGVLGRATPGFSAGIGFTAISVALLGRSHPVGVLIAGLLFGALEAGGRQMQVDAGVSIDLISIIQALIIVFIAAPLLVRAIFPWGFRKAAGSRE</sequence>
<dbReference type="Proteomes" id="UP000198634">
    <property type="component" value="Unassembled WGS sequence"/>
</dbReference>
<feature type="transmembrane region" description="Helical" evidence="6">
    <location>
        <begin position="335"/>
        <end position="357"/>
    </location>
</feature>
<feature type="transmembrane region" description="Helical" evidence="6">
    <location>
        <begin position="131"/>
        <end position="150"/>
    </location>
</feature>
<evidence type="ECO:0000256" key="6">
    <source>
        <dbReference type="SAM" id="Phobius"/>
    </source>
</evidence>
<feature type="transmembrane region" description="Helical" evidence="6">
    <location>
        <begin position="286"/>
        <end position="304"/>
    </location>
</feature>
<feature type="transmembrane region" description="Helical" evidence="6">
    <location>
        <begin position="24"/>
        <end position="44"/>
    </location>
</feature>
<keyword evidence="3 6" id="KW-0812">Transmembrane</keyword>
<evidence type="ECO:0000256" key="5">
    <source>
        <dbReference type="ARBA" id="ARBA00023136"/>
    </source>
</evidence>
<name>A0A1H9G2K3_9RHOB</name>
<feature type="transmembrane region" description="Helical" evidence="6">
    <location>
        <begin position="157"/>
        <end position="180"/>
    </location>
</feature>
<feature type="transmembrane region" description="Helical" evidence="6">
    <location>
        <begin position="104"/>
        <end position="125"/>
    </location>
</feature>
<keyword evidence="5 6" id="KW-0472">Membrane</keyword>
<dbReference type="Pfam" id="PF02653">
    <property type="entry name" value="BPD_transp_2"/>
    <property type="match status" value="1"/>
</dbReference>
<dbReference type="InterPro" id="IPR001851">
    <property type="entry name" value="ABC_transp_permease"/>
</dbReference>
<dbReference type="EMBL" id="FOEP01000007">
    <property type="protein sequence ID" value="SEQ44346.1"/>
    <property type="molecule type" value="Genomic_DNA"/>
</dbReference>
<feature type="transmembrane region" description="Helical" evidence="6">
    <location>
        <begin position="311"/>
        <end position="329"/>
    </location>
</feature>
<evidence type="ECO:0000256" key="3">
    <source>
        <dbReference type="ARBA" id="ARBA00022692"/>
    </source>
</evidence>
<feature type="transmembrane region" description="Helical" evidence="6">
    <location>
        <begin position="76"/>
        <end position="95"/>
    </location>
</feature>
<feature type="transmembrane region" description="Helical" evidence="6">
    <location>
        <begin position="252"/>
        <end position="274"/>
    </location>
</feature>
<dbReference type="AlphaFoldDB" id="A0A1H9G2K3"/>
<evidence type="ECO:0000256" key="4">
    <source>
        <dbReference type="ARBA" id="ARBA00022989"/>
    </source>
</evidence>
<keyword evidence="4 6" id="KW-1133">Transmembrane helix</keyword>
<organism evidence="7 8">
    <name type="scientific">Thalassovita taeanensis</name>
    <dbReference type="NCBI Taxonomy" id="657014"/>
    <lineage>
        <taxon>Bacteria</taxon>
        <taxon>Pseudomonadati</taxon>
        <taxon>Pseudomonadota</taxon>
        <taxon>Alphaproteobacteria</taxon>
        <taxon>Rhodobacterales</taxon>
        <taxon>Roseobacteraceae</taxon>
        <taxon>Thalassovita</taxon>
    </lineage>
</organism>
<protein>
    <submittedName>
        <fullName evidence="7">Simple sugar transport system permease protein</fullName>
    </submittedName>
</protein>